<protein>
    <recommendedName>
        <fullName evidence="4">SdpI family protein</fullName>
    </recommendedName>
</protein>
<reference evidence="2 3" key="1">
    <citation type="journal article" date="2015" name="Genome Announc.">
        <title>Expanding the biotechnology potential of lactobacilli through comparative genomics of 213 strains and associated genera.</title>
        <authorList>
            <person name="Sun Z."/>
            <person name="Harris H.M."/>
            <person name="McCann A."/>
            <person name="Guo C."/>
            <person name="Argimon S."/>
            <person name="Zhang W."/>
            <person name="Yang X."/>
            <person name="Jeffery I.B."/>
            <person name="Cooney J.C."/>
            <person name="Kagawa T.F."/>
            <person name="Liu W."/>
            <person name="Song Y."/>
            <person name="Salvetti E."/>
            <person name="Wrobel A."/>
            <person name="Rasinkangas P."/>
            <person name="Parkhill J."/>
            <person name="Rea M.C."/>
            <person name="O'Sullivan O."/>
            <person name="Ritari J."/>
            <person name="Douillard F.P."/>
            <person name="Paul Ross R."/>
            <person name="Yang R."/>
            <person name="Briner A.E."/>
            <person name="Felis G.E."/>
            <person name="de Vos W.M."/>
            <person name="Barrangou R."/>
            <person name="Klaenhammer T.R."/>
            <person name="Caufield P.W."/>
            <person name="Cui Y."/>
            <person name="Zhang H."/>
            <person name="O'Toole P.W."/>
        </authorList>
    </citation>
    <scope>NUCLEOTIDE SEQUENCE [LARGE SCALE GENOMIC DNA]</scope>
    <source>
        <strain evidence="2 3">DSM 20001</strain>
    </source>
</reference>
<sequence length="92" mass="10518">MAFFAVANIPINHWAGYRTPASMRAEKSWRLANHYMGKVSIILTLLYLLFYFLLTQLHIGATTSDNWLLGYIVIPFICIGLTELKLRKNNSA</sequence>
<gene>
    <name evidence="2" type="ORF">FD22_GL002208</name>
</gene>
<evidence type="ECO:0000313" key="2">
    <source>
        <dbReference type="EMBL" id="KRK18878.1"/>
    </source>
</evidence>
<keyword evidence="1" id="KW-1133">Transmembrane helix</keyword>
<comment type="caution">
    <text evidence="2">The sequence shown here is derived from an EMBL/GenBank/DDBJ whole genome shotgun (WGS) entry which is preliminary data.</text>
</comment>
<dbReference type="InterPro" id="IPR025962">
    <property type="entry name" value="SdpI/YhfL"/>
</dbReference>
<proteinExistence type="predicted"/>
<evidence type="ECO:0008006" key="4">
    <source>
        <dbReference type="Google" id="ProtNLM"/>
    </source>
</evidence>
<organism evidence="2 3">
    <name type="scientific">Loigolactobacillus coryniformis subsp. coryniformis KCTC 3167 = DSM 20001</name>
    <dbReference type="NCBI Taxonomy" id="913848"/>
    <lineage>
        <taxon>Bacteria</taxon>
        <taxon>Bacillati</taxon>
        <taxon>Bacillota</taxon>
        <taxon>Bacilli</taxon>
        <taxon>Lactobacillales</taxon>
        <taxon>Lactobacillaceae</taxon>
        <taxon>Loigolactobacillus</taxon>
    </lineage>
</organism>
<dbReference type="PATRIC" id="fig|913848.6.peg.2255"/>
<keyword evidence="1" id="KW-0812">Transmembrane</keyword>
<dbReference type="Proteomes" id="UP000051181">
    <property type="component" value="Unassembled WGS sequence"/>
</dbReference>
<keyword evidence="1" id="KW-0472">Membrane</keyword>
<feature type="transmembrane region" description="Helical" evidence="1">
    <location>
        <begin position="66"/>
        <end position="84"/>
    </location>
</feature>
<name>A0A0R1FBP3_9LACO</name>
<feature type="transmembrane region" description="Helical" evidence="1">
    <location>
        <begin position="35"/>
        <end position="54"/>
    </location>
</feature>
<accession>A0A0R1FBP3</accession>
<evidence type="ECO:0000256" key="1">
    <source>
        <dbReference type="SAM" id="Phobius"/>
    </source>
</evidence>
<dbReference type="Pfam" id="PF13630">
    <property type="entry name" value="SdpI"/>
    <property type="match status" value="1"/>
</dbReference>
<evidence type="ECO:0000313" key="3">
    <source>
        <dbReference type="Proteomes" id="UP000051181"/>
    </source>
</evidence>
<dbReference type="EMBL" id="AZCN01000007">
    <property type="protein sequence ID" value="KRK18878.1"/>
    <property type="molecule type" value="Genomic_DNA"/>
</dbReference>
<dbReference type="AlphaFoldDB" id="A0A0R1FBP3"/>